<evidence type="ECO:0008006" key="4">
    <source>
        <dbReference type="Google" id="ProtNLM"/>
    </source>
</evidence>
<feature type="chain" id="PRO_5014461533" description="Outer membrane protein beta-barrel domain-containing protein" evidence="1">
    <location>
        <begin position="22"/>
        <end position="178"/>
    </location>
</feature>
<gene>
    <name evidence="2" type="ORF">C1T31_00040</name>
</gene>
<organism evidence="2 3">
    <name type="scientific">Hanstruepera neustonica</name>
    <dbReference type="NCBI Taxonomy" id="1445657"/>
    <lineage>
        <taxon>Bacteria</taxon>
        <taxon>Pseudomonadati</taxon>
        <taxon>Bacteroidota</taxon>
        <taxon>Flavobacteriia</taxon>
        <taxon>Flavobacteriales</taxon>
        <taxon>Flavobacteriaceae</taxon>
        <taxon>Hanstruepera</taxon>
    </lineage>
</organism>
<accession>A0A2K1E2U4</accession>
<comment type="caution">
    <text evidence="2">The sequence shown here is derived from an EMBL/GenBank/DDBJ whole genome shotgun (WGS) entry which is preliminary data.</text>
</comment>
<dbReference type="AlphaFoldDB" id="A0A2K1E2U4"/>
<feature type="signal peptide" evidence="1">
    <location>
        <begin position="1"/>
        <end position="21"/>
    </location>
</feature>
<sequence>MKTLNSLLLTIALFFSLNSFGQEEESEGFKHHSISVLLSHSVVFEGVENGSKKAISLPSWALNYNYSFNEKWAIGLHNDIIIENFNIEKTKDSEVIERSTPIASLLVGTYKITKGMGIELGGGMEFEKNENFVLARIGAEYGIEIPKLNLEVLIGFDYDIIFDAYNSINLGVGIAKRF</sequence>
<reference evidence="2 3" key="1">
    <citation type="submission" date="2018-01" db="EMBL/GenBank/DDBJ databases">
        <title>The draft genome of Hanstruepera neustonica JCM19743.</title>
        <authorList>
            <person name="He R.-H."/>
            <person name="Du Z.-J."/>
        </authorList>
    </citation>
    <scope>NUCLEOTIDE SEQUENCE [LARGE SCALE GENOMIC DNA]</scope>
    <source>
        <strain evidence="2 3">JCM19743</strain>
    </source>
</reference>
<protein>
    <recommendedName>
        <fullName evidence="4">Outer membrane protein beta-barrel domain-containing protein</fullName>
    </recommendedName>
</protein>
<keyword evidence="1" id="KW-0732">Signal</keyword>
<evidence type="ECO:0000256" key="1">
    <source>
        <dbReference type="SAM" id="SignalP"/>
    </source>
</evidence>
<evidence type="ECO:0000313" key="3">
    <source>
        <dbReference type="Proteomes" id="UP000236641"/>
    </source>
</evidence>
<dbReference type="Proteomes" id="UP000236641">
    <property type="component" value="Unassembled WGS sequence"/>
</dbReference>
<dbReference type="EMBL" id="POWF01000001">
    <property type="protein sequence ID" value="PNQ74577.1"/>
    <property type="molecule type" value="Genomic_DNA"/>
</dbReference>
<dbReference type="RefSeq" id="WP_103050429.1">
    <property type="nucleotide sequence ID" value="NZ_POWF01000001.1"/>
</dbReference>
<evidence type="ECO:0000313" key="2">
    <source>
        <dbReference type="EMBL" id="PNQ74577.1"/>
    </source>
</evidence>
<proteinExistence type="predicted"/>
<dbReference type="OrthoDB" id="978692at2"/>
<keyword evidence="3" id="KW-1185">Reference proteome</keyword>
<name>A0A2K1E2U4_9FLAO</name>